<evidence type="ECO:0000256" key="3">
    <source>
        <dbReference type="ARBA" id="ARBA00023163"/>
    </source>
</evidence>
<dbReference type="Proteomes" id="UP001275440">
    <property type="component" value="Unassembled WGS sequence"/>
</dbReference>
<keyword evidence="3" id="KW-0804">Transcription</keyword>
<organism evidence="6 7">
    <name type="scientific">Rhodococcus zopfii</name>
    <dbReference type="NCBI Taxonomy" id="43772"/>
    <lineage>
        <taxon>Bacteria</taxon>
        <taxon>Bacillati</taxon>
        <taxon>Actinomycetota</taxon>
        <taxon>Actinomycetes</taxon>
        <taxon>Mycobacteriales</taxon>
        <taxon>Nocardiaceae</taxon>
        <taxon>Rhodococcus</taxon>
    </lineage>
</organism>
<feature type="domain" description="HTH tetR-type" evidence="5">
    <location>
        <begin position="4"/>
        <end position="64"/>
    </location>
</feature>
<comment type="caution">
    <text evidence="6">The sequence shown here is derived from an EMBL/GenBank/DDBJ whole genome shotgun (WGS) entry which is preliminary data.</text>
</comment>
<evidence type="ECO:0000256" key="4">
    <source>
        <dbReference type="PROSITE-ProRule" id="PRU00335"/>
    </source>
</evidence>
<proteinExistence type="predicted"/>
<dbReference type="InterPro" id="IPR041678">
    <property type="entry name" value="TetR_C_16"/>
</dbReference>
<name>A0ABU3WL72_9NOCA</name>
<accession>A0ABU3WL72</accession>
<evidence type="ECO:0000313" key="6">
    <source>
        <dbReference type="EMBL" id="MDV2474379.1"/>
    </source>
</evidence>
<dbReference type="Pfam" id="PF00440">
    <property type="entry name" value="TetR_N"/>
    <property type="match status" value="1"/>
</dbReference>
<dbReference type="Pfam" id="PF17920">
    <property type="entry name" value="TetR_C_16"/>
    <property type="match status" value="1"/>
</dbReference>
<dbReference type="PANTHER" id="PTHR30055:SF234">
    <property type="entry name" value="HTH-TYPE TRANSCRIPTIONAL REGULATOR BETI"/>
    <property type="match status" value="1"/>
</dbReference>
<dbReference type="EMBL" id="WBMO01000001">
    <property type="protein sequence ID" value="MDV2474379.1"/>
    <property type="molecule type" value="Genomic_DNA"/>
</dbReference>
<dbReference type="InterPro" id="IPR009057">
    <property type="entry name" value="Homeodomain-like_sf"/>
</dbReference>
<dbReference type="PRINTS" id="PR00455">
    <property type="entry name" value="HTHTETR"/>
</dbReference>
<protein>
    <submittedName>
        <fullName evidence="6">TetR/AcrR family transcriptional regulator</fullName>
    </submittedName>
</protein>
<keyword evidence="7" id="KW-1185">Reference proteome</keyword>
<keyword evidence="1" id="KW-0805">Transcription regulation</keyword>
<dbReference type="Gene3D" id="1.10.357.10">
    <property type="entry name" value="Tetracycline Repressor, domain 2"/>
    <property type="match status" value="1"/>
</dbReference>
<dbReference type="PANTHER" id="PTHR30055">
    <property type="entry name" value="HTH-TYPE TRANSCRIPTIONAL REGULATOR RUTR"/>
    <property type="match status" value="1"/>
</dbReference>
<dbReference type="InterPro" id="IPR001647">
    <property type="entry name" value="HTH_TetR"/>
</dbReference>
<sequence length="182" mass="19816">MTERTTRDAVLEVARKLFTERGFTSTTIRDIAEGAGVSPALVMKLTGSKAQLFEAAVPDAPNVDEPDHPAEPLGHRMTRALVERRDSGDFEFWAMAPFLLQEAPDRDAARANMEARFVPRIAAAIGEDTPTQVRARLIVSMLLGLASGLRTFELVTPDVIESDRLVATYGALVQAIIDDPAL</sequence>
<dbReference type="InterPro" id="IPR050109">
    <property type="entry name" value="HTH-type_TetR-like_transc_reg"/>
</dbReference>
<dbReference type="RefSeq" id="WP_072813954.1">
    <property type="nucleotide sequence ID" value="NZ_JAHWLX010000021.1"/>
</dbReference>
<keyword evidence="2 4" id="KW-0238">DNA-binding</keyword>
<dbReference type="PROSITE" id="PS50977">
    <property type="entry name" value="HTH_TETR_2"/>
    <property type="match status" value="1"/>
</dbReference>
<evidence type="ECO:0000259" key="5">
    <source>
        <dbReference type="PROSITE" id="PS50977"/>
    </source>
</evidence>
<dbReference type="SUPFAM" id="SSF46689">
    <property type="entry name" value="Homeodomain-like"/>
    <property type="match status" value="1"/>
</dbReference>
<feature type="DNA-binding region" description="H-T-H motif" evidence="4">
    <location>
        <begin position="27"/>
        <end position="46"/>
    </location>
</feature>
<evidence type="ECO:0000313" key="7">
    <source>
        <dbReference type="Proteomes" id="UP001275440"/>
    </source>
</evidence>
<reference evidence="6 7" key="1">
    <citation type="submission" date="2019-10" db="EMBL/GenBank/DDBJ databases">
        <title>Draft Genome Assembly of Rhodococcus zopfii DSM44189.</title>
        <authorList>
            <person name="Sutton J.M."/>
            <person name="Akob D.M."/>
            <person name="Bushman T.J."/>
        </authorList>
    </citation>
    <scope>NUCLEOTIDE SEQUENCE [LARGE SCALE GENOMIC DNA]</scope>
    <source>
        <strain evidence="6 7">DSM 44189</strain>
    </source>
</reference>
<evidence type="ECO:0000256" key="2">
    <source>
        <dbReference type="ARBA" id="ARBA00023125"/>
    </source>
</evidence>
<gene>
    <name evidence="6" type="ORF">F8M49_01255</name>
</gene>
<dbReference type="InterPro" id="IPR036271">
    <property type="entry name" value="Tet_transcr_reg_TetR-rel_C_sf"/>
</dbReference>
<dbReference type="SUPFAM" id="SSF48498">
    <property type="entry name" value="Tetracyclin repressor-like, C-terminal domain"/>
    <property type="match status" value="1"/>
</dbReference>
<evidence type="ECO:0000256" key="1">
    <source>
        <dbReference type="ARBA" id="ARBA00023015"/>
    </source>
</evidence>